<proteinExistence type="predicted"/>
<evidence type="ECO:0000259" key="1">
    <source>
        <dbReference type="PROSITE" id="PS51819"/>
    </source>
</evidence>
<dbReference type="CDD" id="cd08351">
    <property type="entry name" value="ChaP_like"/>
    <property type="match status" value="1"/>
</dbReference>
<dbReference type="InterPro" id="IPR037523">
    <property type="entry name" value="VOC_core"/>
</dbReference>
<reference evidence="2" key="1">
    <citation type="journal article" date="2021" name="PeerJ">
        <title>Extensive microbial diversity within the chicken gut microbiome revealed by metagenomics and culture.</title>
        <authorList>
            <person name="Gilroy R."/>
            <person name="Ravi A."/>
            <person name="Getino M."/>
            <person name="Pursley I."/>
            <person name="Horton D.L."/>
            <person name="Alikhan N.F."/>
            <person name="Baker D."/>
            <person name="Gharbi K."/>
            <person name="Hall N."/>
            <person name="Watson M."/>
            <person name="Adriaenssens E.M."/>
            <person name="Foster-Nyarko E."/>
            <person name="Jarju S."/>
            <person name="Secka A."/>
            <person name="Antonio M."/>
            <person name="Oren A."/>
            <person name="Chaudhuri R.R."/>
            <person name="La Ragione R."/>
            <person name="Hildebrand F."/>
            <person name="Pallen M.J."/>
        </authorList>
    </citation>
    <scope>NUCLEOTIDE SEQUENCE</scope>
    <source>
        <strain evidence="2">CHK32-1732</strain>
    </source>
</reference>
<name>A0A9D1UMA3_9CORY</name>
<dbReference type="InterPro" id="IPR004360">
    <property type="entry name" value="Glyas_Fos-R_dOase_dom"/>
</dbReference>
<gene>
    <name evidence="2" type="ORF">H9870_08245</name>
</gene>
<dbReference type="EMBL" id="DXGC01000073">
    <property type="protein sequence ID" value="HIW91635.1"/>
    <property type="molecule type" value="Genomic_DNA"/>
</dbReference>
<accession>A0A9D1UMA3</accession>
<evidence type="ECO:0000313" key="3">
    <source>
        <dbReference type="Proteomes" id="UP000824190"/>
    </source>
</evidence>
<dbReference type="Gene3D" id="3.10.180.10">
    <property type="entry name" value="2,3-Dihydroxybiphenyl 1,2-Dioxygenase, domain 1"/>
    <property type="match status" value="1"/>
</dbReference>
<dbReference type="InterPro" id="IPR029068">
    <property type="entry name" value="Glyas_Bleomycin-R_OHBP_Dase"/>
</dbReference>
<feature type="domain" description="VOC" evidence="1">
    <location>
        <begin position="4"/>
        <end position="121"/>
    </location>
</feature>
<dbReference type="Pfam" id="PF00903">
    <property type="entry name" value="Glyoxalase"/>
    <property type="match status" value="1"/>
</dbReference>
<organism evidence="2 3">
    <name type="scientific">Candidatus Corynebacterium avicola</name>
    <dbReference type="NCBI Taxonomy" id="2838527"/>
    <lineage>
        <taxon>Bacteria</taxon>
        <taxon>Bacillati</taxon>
        <taxon>Actinomycetota</taxon>
        <taxon>Actinomycetes</taxon>
        <taxon>Mycobacteriales</taxon>
        <taxon>Corynebacteriaceae</taxon>
        <taxon>Corynebacterium</taxon>
    </lineage>
</organism>
<protein>
    <submittedName>
        <fullName evidence="2">VOC family protein</fullName>
    </submittedName>
</protein>
<reference evidence="2" key="2">
    <citation type="submission" date="2021-04" db="EMBL/GenBank/DDBJ databases">
        <authorList>
            <person name="Gilroy R."/>
        </authorList>
    </citation>
    <scope>NUCLEOTIDE SEQUENCE</scope>
    <source>
        <strain evidence="2">CHK32-1732</strain>
    </source>
</reference>
<dbReference type="PROSITE" id="PS51819">
    <property type="entry name" value="VOC"/>
    <property type="match status" value="1"/>
</dbReference>
<comment type="caution">
    <text evidence="2">The sequence shown here is derived from an EMBL/GenBank/DDBJ whole genome shotgun (WGS) entry which is preliminary data.</text>
</comment>
<evidence type="ECO:0000313" key="2">
    <source>
        <dbReference type="EMBL" id="HIW91635.1"/>
    </source>
</evidence>
<sequence>MTARFNHTIIASRNLADMAEFYIDLLEATPAQSWGIFTNVTIGDGVMLQFAEADWEYSPQHYAYLVDDEHFDRAHKTLRERGIEFWADPQRQQPGKINHNHDGRGVYILDPSGHYLELITNPYL</sequence>
<dbReference type="AlphaFoldDB" id="A0A9D1UMA3"/>
<dbReference type="Proteomes" id="UP000824190">
    <property type="component" value="Unassembled WGS sequence"/>
</dbReference>
<dbReference type="SUPFAM" id="SSF54593">
    <property type="entry name" value="Glyoxalase/Bleomycin resistance protein/Dihydroxybiphenyl dioxygenase"/>
    <property type="match status" value="1"/>
</dbReference>